<evidence type="ECO:0000256" key="1">
    <source>
        <dbReference type="SAM" id="MobiDB-lite"/>
    </source>
</evidence>
<organism evidence="2 3">
    <name type="scientific">Phytophthora fragariae</name>
    <dbReference type="NCBI Taxonomy" id="53985"/>
    <lineage>
        <taxon>Eukaryota</taxon>
        <taxon>Sar</taxon>
        <taxon>Stramenopiles</taxon>
        <taxon>Oomycota</taxon>
        <taxon>Peronosporomycetes</taxon>
        <taxon>Peronosporales</taxon>
        <taxon>Peronosporaceae</taxon>
        <taxon>Phytophthora</taxon>
    </lineage>
</organism>
<dbReference type="Proteomes" id="UP000440367">
    <property type="component" value="Unassembled WGS sequence"/>
</dbReference>
<reference evidence="2 3" key="1">
    <citation type="submission" date="2018-08" db="EMBL/GenBank/DDBJ databases">
        <title>Genomic investigation of the strawberry pathogen Phytophthora fragariae indicates pathogenicity is determined by transcriptional variation in three key races.</title>
        <authorList>
            <person name="Adams T.M."/>
            <person name="Armitage A.D."/>
            <person name="Sobczyk M.K."/>
            <person name="Bates H.J."/>
            <person name="Dunwell J.M."/>
            <person name="Nellist C.F."/>
            <person name="Harrison R.J."/>
        </authorList>
    </citation>
    <scope>NUCLEOTIDE SEQUENCE [LARGE SCALE GENOMIC DNA]</scope>
    <source>
        <strain evidence="2 3">BC-1</strain>
    </source>
</reference>
<evidence type="ECO:0000313" key="2">
    <source>
        <dbReference type="EMBL" id="KAE9173340.1"/>
    </source>
</evidence>
<gene>
    <name evidence="2" type="ORF">PF002_g29335</name>
</gene>
<evidence type="ECO:0000313" key="3">
    <source>
        <dbReference type="Proteomes" id="UP000440367"/>
    </source>
</evidence>
<accession>A0A6A3VU39</accession>
<protein>
    <submittedName>
        <fullName evidence="2">Uncharacterized protein</fullName>
    </submittedName>
</protein>
<proteinExistence type="predicted"/>
<name>A0A6A3VU39_9STRA</name>
<feature type="region of interest" description="Disordered" evidence="1">
    <location>
        <begin position="202"/>
        <end position="242"/>
    </location>
</feature>
<dbReference type="AlphaFoldDB" id="A0A6A3VU39"/>
<sequence length="242" mass="24843">MMLTPASYDDANPNASRLRAVESAVLAANTKYKAVAVEVVAVVVAVVESALEAVAVSVEFDEAVVASLAVEAAVEVVADVVVAVVVAVVEVVSVLVLAAVDVVEVVEVVVLVLVLADESLDSDEQMLEKPLARSYTFTSRPLVGTSRVQSGGLSEVMDSMAVAGRAHLDVLGVRRQRRGVQEAVARVIDAALERVEGQQTGQRRVGGGLLRRGAGSGAGGAGGGGRANERHGGNSEDGLSVH</sequence>
<feature type="non-terminal residue" evidence="2">
    <location>
        <position position="242"/>
    </location>
</feature>
<feature type="compositionally biased region" description="Gly residues" evidence="1">
    <location>
        <begin position="204"/>
        <end position="226"/>
    </location>
</feature>
<dbReference type="EMBL" id="QXGD01003964">
    <property type="protein sequence ID" value="KAE9173340.1"/>
    <property type="molecule type" value="Genomic_DNA"/>
</dbReference>
<comment type="caution">
    <text evidence="2">The sequence shown here is derived from an EMBL/GenBank/DDBJ whole genome shotgun (WGS) entry which is preliminary data.</text>
</comment>